<dbReference type="Proteomes" id="UP000825483">
    <property type="component" value="Unassembled WGS sequence"/>
</dbReference>
<evidence type="ECO:0000259" key="3">
    <source>
        <dbReference type="Pfam" id="PF18998"/>
    </source>
</evidence>
<feature type="domain" description="Bacterial repeat" evidence="3">
    <location>
        <begin position="831"/>
        <end position="903"/>
    </location>
</feature>
<organism evidence="4 5">
    <name type="scientific">Prevotella lacticifex</name>
    <dbReference type="NCBI Taxonomy" id="2854755"/>
    <lineage>
        <taxon>Bacteria</taxon>
        <taxon>Pseudomonadati</taxon>
        <taxon>Bacteroidota</taxon>
        <taxon>Bacteroidia</taxon>
        <taxon>Bacteroidales</taxon>
        <taxon>Prevotellaceae</taxon>
        <taxon>Prevotella</taxon>
    </lineage>
</organism>
<proteinExistence type="predicted"/>
<sequence length="977" mass="104880">MPLLASSAQESMVKVGTGLSYGKQFTLSAEPVDGDSIVVDYGDGTKVKQSTKTAWGTLSNVRGKLVGDTVRIYGALKSLEITGDSVTSLSFTAQKTLKRLRASNNALTYATTDLTGLDSLQTLDLNDNAIEMLNLMAFSQLETFSINNNPTLSTVVFADDNVLTSINMNNCDITHFYEKSMPKLNYLSIKNGSLMDITIGNYYPSLNNLELSGNSDISDIDVSGCPELEVLRLSGTSVAQVNLVNNPQLRSLSVDHTPMTKLSLNENTLIQDLNVANTGIKKLDVSKLSRLRNVTIDSTAIARLDLTGKIYLSTVSAQNTNIEFLDMHDEIGYNGLRSLDLRNNKMMTPQTLNFTFAAMPPHNGDSWGTNVLISGIPGASTANTDLITEDEDNYYKVDVTGDGTASMEPVALTVENDDHGSVALTQIADNFSSWTAVGATVKPGYPISVAATPAEGYKFGGMMVDGRLVEDSIFVVSAAATVKPVFVAADEPSITLTVPKGANQQYFLGADADNTTVTVDWGDGQPVEYTIGTGKTSIAKDDGTLGTTVTIKGKVTYADFSSYEGFGTDNEISAIDITKNDSLRSLSTYMNEISNLDVSNEPNLESLDCAYSELENLDVTHNPKLRELVAYGNYLESLDLTQQKELVSVDLKGNYLDELTFGATDKMEKLILQGNSFSTIDVSGMPLLKELNVNGNDLETLDVTKNTELETLSAANNKLTTLDVSKNTKLTSLLVQNNRLTGLDLSNQYDLSLIYVGGNGWDACTLNDLYYSLNQWKEVETPYGTGNTLWVTENGATNENDAAHAESDIAEGKGWKVNTEGDGTGCDQAYITIAPTENGDVKLYDADNNEVKSGDKVKKNTTVTIVATPAEGYEVASAKANGKDITDNKFIVTKATDVVVKFTVATAIDAATTATVTVEGGRQEIIVSASNATKAAIYTLSGKKVFDATVVGRKAVSVQAGVYVVTVDGTTQKVLVK</sequence>
<dbReference type="InterPro" id="IPR044060">
    <property type="entry name" value="Bacterial_rp_domain"/>
</dbReference>
<protein>
    <recommendedName>
        <fullName evidence="3">Bacterial repeat domain-containing protein</fullName>
    </recommendedName>
</protein>
<keyword evidence="1" id="KW-0433">Leucine-rich repeat</keyword>
<gene>
    <name evidence="4" type="ORF">PRLR5076_07180</name>
</gene>
<dbReference type="Pfam" id="PF18998">
    <property type="entry name" value="Flg_new_2"/>
    <property type="match status" value="2"/>
</dbReference>
<dbReference type="AlphaFoldDB" id="A0A9R1C898"/>
<evidence type="ECO:0000313" key="4">
    <source>
        <dbReference type="EMBL" id="GJG57867.1"/>
    </source>
</evidence>
<reference evidence="4" key="1">
    <citation type="journal article" date="2022" name="Int. J. Syst. Evol. Microbiol.">
        <title>Prevotella lacticifex sp. nov., isolated from the rumen of cows.</title>
        <authorList>
            <person name="Shinkai T."/>
            <person name="Ikeyama N."/>
            <person name="Kumagai M."/>
            <person name="Ohmori H."/>
            <person name="Sakamoto M."/>
            <person name="Ohkuma M."/>
            <person name="Mitsumori M."/>
        </authorList>
    </citation>
    <scope>NUCLEOTIDE SEQUENCE</scope>
    <source>
        <strain evidence="4">R5076</strain>
    </source>
</reference>
<dbReference type="InterPro" id="IPR032675">
    <property type="entry name" value="LRR_dom_sf"/>
</dbReference>
<dbReference type="EMBL" id="BPUB01000001">
    <property type="protein sequence ID" value="GJG57867.1"/>
    <property type="molecule type" value="Genomic_DNA"/>
</dbReference>
<accession>A0A9R1C898</accession>
<dbReference type="PANTHER" id="PTHR47566">
    <property type="match status" value="1"/>
</dbReference>
<dbReference type="InterPro" id="IPR052574">
    <property type="entry name" value="CDIRP"/>
</dbReference>
<evidence type="ECO:0000256" key="1">
    <source>
        <dbReference type="ARBA" id="ARBA00022614"/>
    </source>
</evidence>
<evidence type="ECO:0000313" key="5">
    <source>
        <dbReference type="Proteomes" id="UP000825483"/>
    </source>
</evidence>
<feature type="domain" description="Bacterial repeat" evidence="3">
    <location>
        <begin position="435"/>
        <end position="486"/>
    </location>
</feature>
<dbReference type="PANTHER" id="PTHR47566:SF1">
    <property type="entry name" value="PROTEIN NUD1"/>
    <property type="match status" value="1"/>
</dbReference>
<dbReference type="Gene3D" id="3.80.10.10">
    <property type="entry name" value="Ribonuclease Inhibitor"/>
    <property type="match status" value="3"/>
</dbReference>
<dbReference type="GO" id="GO:0035591">
    <property type="term" value="F:signaling adaptor activity"/>
    <property type="evidence" value="ECO:0007669"/>
    <property type="project" value="TreeGrafter"/>
</dbReference>
<evidence type="ECO:0000256" key="2">
    <source>
        <dbReference type="ARBA" id="ARBA00022737"/>
    </source>
</evidence>
<keyword evidence="5" id="KW-1185">Reference proteome</keyword>
<keyword evidence="2" id="KW-0677">Repeat</keyword>
<dbReference type="SUPFAM" id="SSF52058">
    <property type="entry name" value="L domain-like"/>
    <property type="match status" value="2"/>
</dbReference>
<name>A0A9R1C898_9BACT</name>
<comment type="caution">
    <text evidence="4">The sequence shown here is derived from an EMBL/GenBank/DDBJ whole genome shotgun (WGS) entry which is preliminary data.</text>
</comment>